<dbReference type="Pfam" id="PF01915">
    <property type="entry name" value="Glyco_hydro_3_C"/>
    <property type="match status" value="1"/>
</dbReference>
<accession>A0A565BT77</accession>
<sequence length="150" mass="16378">MARVDDAVERILRVKFVAGLFEYPLTDRSLLPTVGCKRKSLVLLNNGNCGRFLPLDCNAERILVVGKHVDDLGYQCGGWTKTMYGQSGRITIGTTLLDAIKAAVGEKTEVIYEIYPSKETLASGKRFSYAIVAVGEAPYADTNKGVTQKS</sequence>
<evidence type="ECO:0000313" key="4">
    <source>
        <dbReference type="EMBL" id="VVB04566.1"/>
    </source>
</evidence>
<name>A0A565BT77_9BRAS</name>
<evidence type="ECO:0000256" key="1">
    <source>
        <dbReference type="ARBA" id="ARBA00022801"/>
    </source>
</evidence>
<dbReference type="Gene3D" id="3.40.50.1700">
    <property type="entry name" value="Glycoside hydrolase family 3 C-terminal domain"/>
    <property type="match status" value="1"/>
</dbReference>
<dbReference type="SUPFAM" id="SSF52279">
    <property type="entry name" value="Beta-D-glucan exohydrolase, C-terminal domain"/>
    <property type="match status" value="1"/>
</dbReference>
<evidence type="ECO:0000259" key="3">
    <source>
        <dbReference type="Pfam" id="PF01915"/>
    </source>
</evidence>
<gene>
    <name evidence="4" type="ORF">ANE_LOCUS15010</name>
</gene>
<dbReference type="InterPro" id="IPR051915">
    <property type="entry name" value="Cellulose_Degrad_GH3"/>
</dbReference>
<dbReference type="InterPro" id="IPR002772">
    <property type="entry name" value="Glyco_hydro_3_C"/>
</dbReference>
<dbReference type="PANTHER" id="PTHR30620:SF33">
    <property type="entry name" value="BETA-D-GLUCAN EXOHYDROLASE-LIKE PROTEIN-RELATED"/>
    <property type="match status" value="1"/>
</dbReference>
<evidence type="ECO:0000313" key="5">
    <source>
        <dbReference type="Proteomes" id="UP000489600"/>
    </source>
</evidence>
<keyword evidence="5" id="KW-1185">Reference proteome</keyword>
<dbReference type="OrthoDB" id="416222at2759"/>
<dbReference type="GO" id="GO:0009251">
    <property type="term" value="P:glucan catabolic process"/>
    <property type="evidence" value="ECO:0007669"/>
    <property type="project" value="TreeGrafter"/>
</dbReference>
<dbReference type="EMBL" id="CABITT030000005">
    <property type="protein sequence ID" value="VVB04566.1"/>
    <property type="molecule type" value="Genomic_DNA"/>
</dbReference>
<dbReference type="PANTHER" id="PTHR30620">
    <property type="entry name" value="PERIPLASMIC BETA-GLUCOSIDASE-RELATED"/>
    <property type="match status" value="1"/>
</dbReference>
<dbReference type="GO" id="GO:0008422">
    <property type="term" value="F:beta-glucosidase activity"/>
    <property type="evidence" value="ECO:0007669"/>
    <property type="project" value="TreeGrafter"/>
</dbReference>
<keyword evidence="2" id="KW-0326">Glycosidase</keyword>
<dbReference type="Proteomes" id="UP000489600">
    <property type="component" value="Unassembled WGS sequence"/>
</dbReference>
<keyword evidence="1" id="KW-0378">Hydrolase</keyword>
<evidence type="ECO:0000256" key="2">
    <source>
        <dbReference type="ARBA" id="ARBA00023295"/>
    </source>
</evidence>
<dbReference type="InterPro" id="IPR036881">
    <property type="entry name" value="Glyco_hydro_3_C_sf"/>
</dbReference>
<protein>
    <recommendedName>
        <fullName evidence="3">Glycoside hydrolase family 3 C-terminal domain-containing protein</fullName>
    </recommendedName>
</protein>
<proteinExistence type="predicted"/>
<feature type="domain" description="Glycoside hydrolase family 3 C-terminal" evidence="3">
    <location>
        <begin position="41"/>
        <end position="140"/>
    </location>
</feature>
<comment type="caution">
    <text evidence="4">The sequence shown here is derived from an EMBL/GenBank/DDBJ whole genome shotgun (WGS) entry which is preliminary data.</text>
</comment>
<reference evidence="4" key="1">
    <citation type="submission" date="2019-07" db="EMBL/GenBank/DDBJ databases">
        <authorList>
            <person name="Dittberner H."/>
        </authorList>
    </citation>
    <scope>NUCLEOTIDE SEQUENCE [LARGE SCALE GENOMIC DNA]</scope>
</reference>
<organism evidence="4 5">
    <name type="scientific">Arabis nemorensis</name>
    <dbReference type="NCBI Taxonomy" id="586526"/>
    <lineage>
        <taxon>Eukaryota</taxon>
        <taxon>Viridiplantae</taxon>
        <taxon>Streptophyta</taxon>
        <taxon>Embryophyta</taxon>
        <taxon>Tracheophyta</taxon>
        <taxon>Spermatophyta</taxon>
        <taxon>Magnoliopsida</taxon>
        <taxon>eudicotyledons</taxon>
        <taxon>Gunneridae</taxon>
        <taxon>Pentapetalae</taxon>
        <taxon>rosids</taxon>
        <taxon>malvids</taxon>
        <taxon>Brassicales</taxon>
        <taxon>Brassicaceae</taxon>
        <taxon>Arabideae</taxon>
        <taxon>Arabis</taxon>
    </lineage>
</organism>
<dbReference type="AlphaFoldDB" id="A0A565BT77"/>